<accession>A0A1F6DBJ5</accession>
<keyword evidence="1" id="KW-0812">Transmembrane</keyword>
<dbReference type="AlphaFoldDB" id="A0A1F6DBJ5"/>
<comment type="caution">
    <text evidence="2">The sequence shown here is derived from an EMBL/GenBank/DDBJ whole genome shotgun (WGS) entry which is preliminary data.</text>
</comment>
<feature type="transmembrane region" description="Helical" evidence="1">
    <location>
        <begin position="37"/>
        <end position="60"/>
    </location>
</feature>
<feature type="transmembrane region" description="Helical" evidence="1">
    <location>
        <begin position="107"/>
        <end position="129"/>
    </location>
</feature>
<reference evidence="2 3" key="1">
    <citation type="journal article" date="2016" name="Nat. Commun.">
        <title>Thousands of microbial genomes shed light on interconnected biogeochemical processes in an aquifer system.</title>
        <authorList>
            <person name="Anantharaman K."/>
            <person name="Brown C.T."/>
            <person name="Hug L.A."/>
            <person name="Sharon I."/>
            <person name="Castelle C.J."/>
            <person name="Probst A.J."/>
            <person name="Thomas B.C."/>
            <person name="Singh A."/>
            <person name="Wilkins M.J."/>
            <person name="Karaoz U."/>
            <person name="Brodie E.L."/>
            <person name="Williams K.H."/>
            <person name="Hubbard S.S."/>
            <person name="Banfield J.F."/>
        </authorList>
    </citation>
    <scope>NUCLEOTIDE SEQUENCE [LARGE SCALE GENOMIC DNA]</scope>
</reference>
<evidence type="ECO:0000256" key="1">
    <source>
        <dbReference type="SAM" id="Phobius"/>
    </source>
</evidence>
<name>A0A1F6DBJ5_9BACT</name>
<evidence type="ECO:0008006" key="4">
    <source>
        <dbReference type="Google" id="ProtNLM"/>
    </source>
</evidence>
<dbReference type="Proteomes" id="UP000176377">
    <property type="component" value="Unassembled WGS sequence"/>
</dbReference>
<feature type="transmembrane region" description="Helical" evidence="1">
    <location>
        <begin position="6"/>
        <end position="25"/>
    </location>
</feature>
<protein>
    <recommendedName>
        <fullName evidence="4">DUF2065 domain-containing protein</fullName>
    </recommendedName>
</protein>
<keyword evidence="1" id="KW-1133">Transmembrane helix</keyword>
<feature type="transmembrane region" description="Helical" evidence="1">
    <location>
        <begin position="72"/>
        <end position="95"/>
    </location>
</feature>
<evidence type="ECO:0000313" key="3">
    <source>
        <dbReference type="Proteomes" id="UP000176377"/>
    </source>
</evidence>
<dbReference type="EMBL" id="MFLA01000027">
    <property type="protein sequence ID" value="OGG58794.1"/>
    <property type="molecule type" value="Genomic_DNA"/>
</dbReference>
<keyword evidence="1" id="KW-0472">Membrane</keyword>
<sequence>MDELSIFLAKLFGLYFLIAGIVIMVRRKSLIPAVTEFGHSRALVLIVALVELIAGLAITIAHPTLTPDWRGLITLLGWWMILESVIYLTLPFSGMRKLVRMFNHSRWYISGGFISVVLGGYLAGIGFGFF</sequence>
<gene>
    <name evidence="2" type="ORF">A2765_05240</name>
</gene>
<organism evidence="2 3">
    <name type="scientific">Candidatus Kaiserbacteria bacterium RIFCSPHIGHO2_01_FULL_56_24</name>
    <dbReference type="NCBI Taxonomy" id="1798487"/>
    <lineage>
        <taxon>Bacteria</taxon>
        <taxon>Candidatus Kaiseribacteriota</taxon>
    </lineage>
</organism>
<proteinExistence type="predicted"/>
<evidence type="ECO:0000313" key="2">
    <source>
        <dbReference type="EMBL" id="OGG58794.1"/>
    </source>
</evidence>